<evidence type="ECO:0008006" key="4">
    <source>
        <dbReference type="Google" id="ProtNLM"/>
    </source>
</evidence>
<proteinExistence type="predicted"/>
<dbReference type="PROSITE" id="PS51257">
    <property type="entry name" value="PROKAR_LIPOPROTEIN"/>
    <property type="match status" value="1"/>
</dbReference>
<evidence type="ECO:0000256" key="1">
    <source>
        <dbReference type="SAM" id="SignalP"/>
    </source>
</evidence>
<keyword evidence="3" id="KW-1185">Reference proteome</keyword>
<name>A0A6V6ZFX5_9FLAO</name>
<dbReference type="AlphaFoldDB" id="A0A6V6ZFX5"/>
<reference evidence="2 3" key="1">
    <citation type="submission" date="2020-06" db="EMBL/GenBank/DDBJ databases">
        <authorList>
            <person name="Criscuolo A."/>
        </authorList>
    </citation>
    <scope>NUCLEOTIDE SEQUENCE [LARGE SCALE GENOMIC DNA]</scope>
    <source>
        <strain evidence="3">CIP 110025</strain>
    </source>
</reference>
<keyword evidence="1" id="KW-0732">Signal</keyword>
<dbReference type="RefSeq" id="WP_031456956.1">
    <property type="nucleotide sequence ID" value="NZ_CAIJDO010000310.1"/>
</dbReference>
<comment type="caution">
    <text evidence="2">The sequence shown here is derived from an EMBL/GenBank/DDBJ whole genome shotgun (WGS) entry which is preliminary data.</text>
</comment>
<sequence>MKNLFSHKVLFLLLFSTLLLTSCNSDDDSPVSSNTSKKVVFKAVTSSDANVGMVVYGYDTSLTTASSLSGTTWNSSEIVVPANAYVASIVMNGVGASASSTLKVQIYVDGVLKKEATSTGKALSATVQYNLQ</sequence>
<evidence type="ECO:0000313" key="3">
    <source>
        <dbReference type="Proteomes" id="UP000556700"/>
    </source>
</evidence>
<dbReference type="Proteomes" id="UP000556700">
    <property type="component" value="Unassembled WGS sequence"/>
</dbReference>
<evidence type="ECO:0000313" key="2">
    <source>
        <dbReference type="EMBL" id="CAD0009822.1"/>
    </source>
</evidence>
<gene>
    <name evidence="2" type="ORF">FLACHUCJ7_04462</name>
</gene>
<dbReference type="EMBL" id="CAIJDO010000310">
    <property type="protein sequence ID" value="CAD0009822.1"/>
    <property type="molecule type" value="Genomic_DNA"/>
</dbReference>
<feature type="chain" id="PRO_5027617533" description="DUF4397 domain-containing protein" evidence="1">
    <location>
        <begin position="22"/>
        <end position="132"/>
    </location>
</feature>
<protein>
    <recommendedName>
        <fullName evidence="4">DUF4397 domain-containing protein</fullName>
    </recommendedName>
</protein>
<organism evidence="2 3">
    <name type="scientific">Flavobacterium chungangense</name>
    <dbReference type="NCBI Taxonomy" id="554283"/>
    <lineage>
        <taxon>Bacteria</taxon>
        <taxon>Pseudomonadati</taxon>
        <taxon>Bacteroidota</taxon>
        <taxon>Flavobacteriia</taxon>
        <taxon>Flavobacteriales</taxon>
        <taxon>Flavobacteriaceae</taxon>
        <taxon>Flavobacterium</taxon>
    </lineage>
</organism>
<accession>A0A6V6ZFX5</accession>
<feature type="signal peptide" evidence="1">
    <location>
        <begin position="1"/>
        <end position="21"/>
    </location>
</feature>